<comment type="caution">
    <text evidence="2">The sequence shown here is derived from an EMBL/GenBank/DDBJ whole genome shotgun (WGS) entry which is preliminary data.</text>
</comment>
<evidence type="ECO:0000256" key="1">
    <source>
        <dbReference type="ARBA" id="ARBA00010552"/>
    </source>
</evidence>
<reference evidence="2" key="1">
    <citation type="journal article" date="2014" name="Int. J. Syst. Evol. Microbiol.">
        <title>Complete genome sequence of Corynebacterium casei LMG S-19264T (=DSM 44701T), isolated from a smear-ripened cheese.</title>
        <authorList>
            <consortium name="US DOE Joint Genome Institute (JGI-PGF)"/>
            <person name="Walter F."/>
            <person name="Albersmeier A."/>
            <person name="Kalinowski J."/>
            <person name="Ruckert C."/>
        </authorList>
    </citation>
    <scope>NUCLEOTIDE SEQUENCE</scope>
    <source>
        <strain evidence="2">CGMCC 1.15178</strain>
    </source>
</reference>
<evidence type="ECO:0000313" key="2">
    <source>
        <dbReference type="EMBL" id="GGD99190.1"/>
    </source>
</evidence>
<dbReference type="Proteomes" id="UP000612456">
    <property type="component" value="Unassembled WGS sequence"/>
</dbReference>
<dbReference type="PANTHER" id="PTHR11803:SF58">
    <property type="entry name" value="PROTEIN HMF1-RELATED"/>
    <property type="match status" value="1"/>
</dbReference>
<dbReference type="Gene3D" id="3.30.1330.40">
    <property type="entry name" value="RutC-like"/>
    <property type="match status" value="1"/>
</dbReference>
<dbReference type="RefSeq" id="WP_188999887.1">
    <property type="nucleotide sequence ID" value="NZ_BMHP01000011.1"/>
</dbReference>
<reference evidence="2" key="2">
    <citation type="submission" date="2020-09" db="EMBL/GenBank/DDBJ databases">
        <authorList>
            <person name="Sun Q."/>
            <person name="Zhou Y."/>
        </authorList>
    </citation>
    <scope>NUCLEOTIDE SEQUENCE</scope>
    <source>
        <strain evidence="2">CGMCC 1.15178</strain>
    </source>
</reference>
<comment type="similarity">
    <text evidence="1">Belongs to the RutC family.</text>
</comment>
<dbReference type="InterPro" id="IPR006175">
    <property type="entry name" value="YjgF/YER057c/UK114"/>
</dbReference>
<dbReference type="EMBL" id="BMHP01000011">
    <property type="protein sequence ID" value="GGD99190.1"/>
    <property type="molecule type" value="Genomic_DNA"/>
</dbReference>
<dbReference type="GO" id="GO:0005829">
    <property type="term" value="C:cytosol"/>
    <property type="evidence" value="ECO:0007669"/>
    <property type="project" value="TreeGrafter"/>
</dbReference>
<protein>
    <submittedName>
        <fullName evidence="2">Endoribonuclease</fullName>
    </submittedName>
</protein>
<sequence>MTIRKEIISGKACKPGSLYSQAVEVDGWIYVSGQGALDMEGHVIQGLDMKEQTKMAMDYIQFILEEAGATMGDVVKMNAHITDHAMFGEYNEIYRQYFEVPFPARTTVVSVLAPGMLVEIDAIARKRSLPGGDQG</sequence>
<organism evidence="2 3">
    <name type="scientific">Paenibacillus nasutitermitis</name>
    <dbReference type="NCBI Taxonomy" id="1652958"/>
    <lineage>
        <taxon>Bacteria</taxon>
        <taxon>Bacillati</taxon>
        <taxon>Bacillota</taxon>
        <taxon>Bacilli</taxon>
        <taxon>Bacillales</taxon>
        <taxon>Paenibacillaceae</taxon>
        <taxon>Paenibacillus</taxon>
    </lineage>
</organism>
<dbReference type="SUPFAM" id="SSF55298">
    <property type="entry name" value="YjgF-like"/>
    <property type="match status" value="1"/>
</dbReference>
<dbReference type="GO" id="GO:0019239">
    <property type="term" value="F:deaminase activity"/>
    <property type="evidence" value="ECO:0007669"/>
    <property type="project" value="TreeGrafter"/>
</dbReference>
<accession>A0A916ZI75</accession>
<dbReference type="Pfam" id="PF01042">
    <property type="entry name" value="Ribonuc_L-PSP"/>
    <property type="match status" value="1"/>
</dbReference>
<gene>
    <name evidence="2" type="ORF">GCM10010911_67610</name>
</gene>
<evidence type="ECO:0000313" key="3">
    <source>
        <dbReference type="Proteomes" id="UP000612456"/>
    </source>
</evidence>
<dbReference type="CDD" id="cd00448">
    <property type="entry name" value="YjgF_YER057c_UK114_family"/>
    <property type="match status" value="1"/>
</dbReference>
<proteinExistence type="inferred from homology"/>
<dbReference type="InterPro" id="IPR035959">
    <property type="entry name" value="RutC-like_sf"/>
</dbReference>
<dbReference type="AlphaFoldDB" id="A0A916ZI75"/>
<dbReference type="PANTHER" id="PTHR11803">
    <property type="entry name" value="2-IMINOBUTANOATE/2-IMINOPROPANOATE DEAMINASE RIDA"/>
    <property type="match status" value="1"/>
</dbReference>
<name>A0A916ZI75_9BACL</name>
<keyword evidence="3" id="KW-1185">Reference proteome</keyword>